<dbReference type="PROSITE" id="PS00237">
    <property type="entry name" value="G_PROTEIN_RECEP_F1_1"/>
    <property type="match status" value="1"/>
</dbReference>
<dbReference type="AlphaFoldDB" id="T2MJN7"/>
<dbReference type="PANTHER" id="PTHR24247">
    <property type="entry name" value="5-HYDROXYTRYPTAMINE RECEPTOR"/>
    <property type="match status" value="1"/>
</dbReference>
<evidence type="ECO:0000256" key="6">
    <source>
        <dbReference type="ARBA" id="ARBA00023136"/>
    </source>
</evidence>
<feature type="non-terminal residue" evidence="12">
    <location>
        <position position="1"/>
    </location>
</feature>
<organism evidence="12">
    <name type="scientific">Hydra vulgaris</name>
    <name type="common">Hydra</name>
    <name type="synonym">Hydra attenuata</name>
    <dbReference type="NCBI Taxonomy" id="6087"/>
    <lineage>
        <taxon>Eukaryota</taxon>
        <taxon>Metazoa</taxon>
        <taxon>Cnidaria</taxon>
        <taxon>Hydrozoa</taxon>
        <taxon>Hydroidolina</taxon>
        <taxon>Anthoathecata</taxon>
        <taxon>Aplanulata</taxon>
        <taxon>Hydridae</taxon>
        <taxon>Hydra</taxon>
    </lineage>
</organism>
<dbReference type="GO" id="GO:0045202">
    <property type="term" value="C:synapse"/>
    <property type="evidence" value="ECO:0007669"/>
    <property type="project" value="GOC"/>
</dbReference>
<keyword evidence="8 9" id="KW-0807">Transducer</keyword>
<dbReference type="PANTHER" id="PTHR24247:SF202">
    <property type="entry name" value="5-HYDROXYTRYPTAMINE RECEPTOR 1"/>
    <property type="match status" value="1"/>
</dbReference>
<keyword evidence="6 10" id="KW-0472">Membrane</keyword>
<dbReference type="GO" id="GO:0004993">
    <property type="term" value="F:G protein-coupled serotonin receptor activity"/>
    <property type="evidence" value="ECO:0007669"/>
    <property type="project" value="TreeGrafter"/>
</dbReference>
<sequence length="589" mass="68435">MIVLVVFCLSKQLRSRFTFHFIVSLAISDMLLALTCIPYIIGEKLYDFQFCFNKSFCFIYLISDSLFNVSSILALLLIGIDRFIAIVMPFQYASFLNRTGVLVMLSLVWTFSFVWAIAGVFDWDRNSVTSVNVNYCSNTNYKFYVASFFALYMVPLIIMTIIYFIILKVAILHIKAIEATQVDNLPNYFSTINRNNGLSTNGKEKSSQKRQLSKELKATKSVAVVYFAFVICWFPSLVINLIIFINPNYFPNLKKTNKNLFDFIFYTFVKLLPMLNTVINPIIYNFFNKPFKTSFVRLYKRTKEQEQFNKSRQSRTQSLEGVNNCFVGVKIHKPQYAPICYKNETRSTAFSKQPKREDLLSRQEYKVESSVNKTTLTVRLSRRLTSLLELHHQMDTLVKYSGSGVHDLESSIVKAINELYENCTRLEDYLFKEPSHRKQTSKLKVDQILYDVRHIEASYNSYIRKRKQREEDENRRQQLLNTKFKTNAESNDTKIALDYALQHHDALQSADKNIGQMLYTGSAALDQMRNQRMSLKGVRKRILDIGNTLGLSNTVMRMIDKRGTQDKWIVYGCIVVTLIIIFLTLKYLA</sequence>
<dbReference type="InterPro" id="IPR017452">
    <property type="entry name" value="GPCR_Rhodpsn_7TM"/>
</dbReference>
<dbReference type="GO" id="GO:0005886">
    <property type="term" value="C:plasma membrane"/>
    <property type="evidence" value="ECO:0007669"/>
    <property type="project" value="UniProtKB-SubCell"/>
</dbReference>
<evidence type="ECO:0000256" key="1">
    <source>
        <dbReference type="ARBA" id="ARBA00004651"/>
    </source>
</evidence>
<feature type="transmembrane region" description="Helical" evidence="10">
    <location>
        <begin position="141"/>
        <end position="166"/>
    </location>
</feature>
<evidence type="ECO:0000256" key="7">
    <source>
        <dbReference type="ARBA" id="ARBA00023170"/>
    </source>
</evidence>
<dbReference type="PRINTS" id="PR00237">
    <property type="entry name" value="GPCRRHODOPSN"/>
</dbReference>
<dbReference type="GO" id="GO:0007187">
    <property type="term" value="P:G protein-coupled receptor signaling pathway, coupled to cyclic nucleotide second messenger"/>
    <property type="evidence" value="ECO:0007669"/>
    <property type="project" value="TreeGrafter"/>
</dbReference>
<evidence type="ECO:0000259" key="11">
    <source>
        <dbReference type="PROSITE" id="PS50262"/>
    </source>
</evidence>
<dbReference type="GO" id="GO:0030594">
    <property type="term" value="F:neurotransmitter receptor activity"/>
    <property type="evidence" value="ECO:0007669"/>
    <property type="project" value="TreeGrafter"/>
</dbReference>
<feature type="transmembrane region" description="Helical" evidence="10">
    <location>
        <begin position="568"/>
        <end position="588"/>
    </location>
</feature>
<evidence type="ECO:0000313" key="12">
    <source>
        <dbReference type="EMBL" id="CDG72132.1"/>
    </source>
</evidence>
<evidence type="ECO:0000256" key="8">
    <source>
        <dbReference type="ARBA" id="ARBA00023224"/>
    </source>
</evidence>
<dbReference type="Gene3D" id="1.20.1070.10">
    <property type="entry name" value="Rhodopsin 7-helix transmembrane proteins"/>
    <property type="match status" value="1"/>
</dbReference>
<dbReference type="CDD" id="cd15863">
    <property type="entry name" value="SNARE_GS27"/>
    <property type="match status" value="1"/>
</dbReference>
<keyword evidence="4 10" id="KW-1133">Transmembrane helix</keyword>
<dbReference type="GO" id="GO:0030425">
    <property type="term" value="C:dendrite"/>
    <property type="evidence" value="ECO:0007669"/>
    <property type="project" value="TreeGrafter"/>
</dbReference>
<protein>
    <submittedName>
        <fullName evidence="12">Golgi SNAP receptor complex member 2</fullName>
    </submittedName>
</protein>
<feature type="transmembrane region" description="Helical" evidence="10">
    <location>
        <begin position="223"/>
        <end position="243"/>
    </location>
</feature>
<keyword evidence="2" id="KW-1003">Cell membrane</keyword>
<name>T2MJN7_HYDVU</name>
<feature type="domain" description="G-protein coupled receptors family 1 profile" evidence="11">
    <location>
        <begin position="1"/>
        <end position="284"/>
    </location>
</feature>
<keyword evidence="3 9" id="KW-0812">Transmembrane</keyword>
<evidence type="ECO:0000256" key="2">
    <source>
        <dbReference type="ARBA" id="ARBA00022475"/>
    </source>
</evidence>
<feature type="transmembrane region" description="Helical" evidence="10">
    <location>
        <begin position="61"/>
        <end position="80"/>
    </location>
</feature>
<feature type="transmembrane region" description="Helical" evidence="10">
    <location>
        <begin position="21"/>
        <end position="41"/>
    </location>
</feature>
<keyword evidence="7 9" id="KW-0675">Receptor</keyword>
<gene>
    <name evidence="12" type="primary">GOSR2</name>
</gene>
<proteinExistence type="evidence at transcript level"/>
<comment type="subcellular location">
    <subcellularLocation>
        <location evidence="1">Cell membrane</location>
        <topology evidence="1">Multi-pass membrane protein</topology>
    </subcellularLocation>
</comment>
<dbReference type="SMART" id="SM01381">
    <property type="entry name" value="7TM_GPCR_Srsx"/>
    <property type="match status" value="1"/>
</dbReference>
<feature type="transmembrane region" description="Helical" evidence="10">
    <location>
        <begin position="101"/>
        <end position="121"/>
    </location>
</feature>
<evidence type="ECO:0000256" key="3">
    <source>
        <dbReference type="ARBA" id="ARBA00022692"/>
    </source>
</evidence>
<dbReference type="OrthoDB" id="5977853at2759"/>
<dbReference type="SUPFAM" id="SSF81321">
    <property type="entry name" value="Family A G protein-coupled receptor-like"/>
    <property type="match status" value="1"/>
</dbReference>
<accession>T2MJN7</accession>
<dbReference type="InterPro" id="IPR000276">
    <property type="entry name" value="GPCR_Rhodpsn"/>
</dbReference>
<dbReference type="EMBL" id="HAAD01005900">
    <property type="protein sequence ID" value="CDG72132.1"/>
    <property type="molecule type" value="mRNA"/>
</dbReference>
<evidence type="ECO:0000256" key="10">
    <source>
        <dbReference type="SAM" id="Phobius"/>
    </source>
</evidence>
<evidence type="ECO:0000256" key="5">
    <source>
        <dbReference type="ARBA" id="ARBA00023040"/>
    </source>
</evidence>
<dbReference type="Pfam" id="PF12352">
    <property type="entry name" value="V-SNARE_C"/>
    <property type="match status" value="1"/>
</dbReference>
<comment type="similarity">
    <text evidence="9">Belongs to the G-protein coupled receptor 1 family.</text>
</comment>
<dbReference type="Pfam" id="PF00001">
    <property type="entry name" value="7tm_1"/>
    <property type="match status" value="1"/>
</dbReference>
<dbReference type="GO" id="GO:0007268">
    <property type="term" value="P:chemical synaptic transmission"/>
    <property type="evidence" value="ECO:0007669"/>
    <property type="project" value="TreeGrafter"/>
</dbReference>
<evidence type="ECO:0000256" key="9">
    <source>
        <dbReference type="RuleBase" id="RU000688"/>
    </source>
</evidence>
<reference evidence="12" key="1">
    <citation type="journal article" date="2013" name="Genome Biol. Evol.">
        <title>Punctuated emergences of genetic and phenotypic innovations in eumetazoan, bilaterian, euteleostome, and hominidae ancestors.</title>
        <authorList>
            <person name="Wenger Y."/>
            <person name="Galliot B."/>
        </authorList>
    </citation>
    <scope>NUCLEOTIDE SEQUENCE</scope>
    <source>
        <tissue evidence="12">Whole animals</tissue>
    </source>
</reference>
<keyword evidence="5 9" id="KW-0297">G-protein coupled receptor</keyword>
<feature type="transmembrane region" description="Helical" evidence="10">
    <location>
        <begin position="263"/>
        <end position="287"/>
    </location>
</feature>
<evidence type="ECO:0000256" key="4">
    <source>
        <dbReference type="ARBA" id="ARBA00022989"/>
    </source>
</evidence>
<dbReference type="PROSITE" id="PS50262">
    <property type="entry name" value="G_PROTEIN_RECEP_F1_2"/>
    <property type="match status" value="1"/>
</dbReference>